<dbReference type="Gene3D" id="1.10.530.10">
    <property type="match status" value="1"/>
</dbReference>
<comment type="caution">
    <text evidence="1">The sequence shown here is derived from an EMBL/GenBank/DDBJ whole genome shotgun (WGS) entry which is preliminary data.</text>
</comment>
<organism evidence="1 2">
    <name type="scientific">Parachitinimonas caeni</name>
    <dbReference type="NCBI Taxonomy" id="3031301"/>
    <lineage>
        <taxon>Bacteria</taxon>
        <taxon>Pseudomonadati</taxon>
        <taxon>Pseudomonadota</taxon>
        <taxon>Betaproteobacteria</taxon>
        <taxon>Neisseriales</taxon>
        <taxon>Chitinibacteraceae</taxon>
        <taxon>Parachitinimonas</taxon>
    </lineage>
</organism>
<gene>
    <name evidence="1" type="ORF">PZA18_18995</name>
</gene>
<dbReference type="SUPFAM" id="SSF53955">
    <property type="entry name" value="Lysozyme-like"/>
    <property type="match status" value="1"/>
</dbReference>
<keyword evidence="2" id="KW-1185">Reference proteome</keyword>
<dbReference type="InterPro" id="IPR023346">
    <property type="entry name" value="Lysozyme-like_dom_sf"/>
</dbReference>
<protein>
    <submittedName>
        <fullName evidence="1">Glycoside hydrolase family 104 protein</fullName>
    </submittedName>
</protein>
<dbReference type="GO" id="GO:0016787">
    <property type="term" value="F:hydrolase activity"/>
    <property type="evidence" value="ECO:0007669"/>
    <property type="project" value="UniProtKB-KW"/>
</dbReference>
<keyword evidence="1" id="KW-0378">Hydrolase</keyword>
<dbReference type="Proteomes" id="UP001172778">
    <property type="component" value="Unassembled WGS sequence"/>
</dbReference>
<accession>A0ABT7E1K5</accession>
<dbReference type="CDD" id="cd00736">
    <property type="entry name" value="lambda_lys-like"/>
    <property type="match status" value="1"/>
</dbReference>
<sequence>MNQPDINLKAFLKLIRFAEHKREDGGVYTVMYGGGTFTDTSKHPNKLVTKWGKSSTAAGAYQILHSSWKEAKDLGILTDMSPDSQDKYAVWKIKQRGALDYVLAGDLDHAIPKLRNEWTSLPGAKQSHMKMTEAKAKFNEYVAEFSKP</sequence>
<reference evidence="1" key="1">
    <citation type="submission" date="2023-03" db="EMBL/GenBank/DDBJ databases">
        <title>Chitinimonas shenzhenensis gen. nov., sp. nov., a novel member of family Burkholderiaceae isolated from activated sludge collected in Shen Zhen, China.</title>
        <authorList>
            <person name="Wang X."/>
        </authorList>
    </citation>
    <scope>NUCLEOTIDE SEQUENCE</scope>
    <source>
        <strain evidence="1">DQS-5</strain>
    </source>
</reference>
<evidence type="ECO:0000313" key="1">
    <source>
        <dbReference type="EMBL" id="MDK2126134.1"/>
    </source>
</evidence>
<proteinExistence type="predicted"/>
<evidence type="ECO:0000313" key="2">
    <source>
        <dbReference type="Proteomes" id="UP001172778"/>
    </source>
</evidence>
<dbReference type="EMBL" id="JARRAF010000032">
    <property type="protein sequence ID" value="MDK2126134.1"/>
    <property type="molecule type" value="Genomic_DNA"/>
</dbReference>
<name>A0ABT7E1K5_9NEIS</name>
<dbReference type="RefSeq" id="WP_284102449.1">
    <property type="nucleotide sequence ID" value="NZ_JARRAF010000032.1"/>
</dbReference>